<gene>
    <name evidence="2" type="ORF">DKG75_06440</name>
</gene>
<name>A0A317E949_9PROT</name>
<comment type="caution">
    <text evidence="2">The sequence shown here is derived from an EMBL/GenBank/DDBJ whole genome shotgun (WGS) entry which is preliminary data.</text>
</comment>
<evidence type="ECO:0000259" key="1">
    <source>
        <dbReference type="Pfam" id="PF07110"/>
    </source>
</evidence>
<dbReference type="InterPro" id="IPR011008">
    <property type="entry name" value="Dimeric_a/b-barrel"/>
</dbReference>
<dbReference type="Proteomes" id="UP000246077">
    <property type="component" value="Unassembled WGS sequence"/>
</dbReference>
<evidence type="ECO:0000313" key="3">
    <source>
        <dbReference type="Proteomes" id="UP000246077"/>
    </source>
</evidence>
<feature type="domain" description="EthD" evidence="1">
    <location>
        <begin position="118"/>
        <end position="198"/>
    </location>
</feature>
<dbReference type="OrthoDB" id="6369070at2"/>
<keyword evidence="3" id="KW-1185">Reference proteome</keyword>
<proteinExistence type="predicted"/>
<evidence type="ECO:0000313" key="2">
    <source>
        <dbReference type="EMBL" id="PWR21635.1"/>
    </source>
</evidence>
<dbReference type="AlphaFoldDB" id="A0A317E949"/>
<dbReference type="Pfam" id="PF07110">
    <property type="entry name" value="EthD"/>
    <property type="match status" value="1"/>
</dbReference>
<dbReference type="Gene3D" id="3.30.70.100">
    <property type="match status" value="2"/>
</dbReference>
<reference evidence="3" key="1">
    <citation type="submission" date="2018-05" db="EMBL/GenBank/DDBJ databases">
        <title>Zavarzinia sp. HR-AS.</title>
        <authorList>
            <person name="Lee Y."/>
            <person name="Jeon C.O."/>
        </authorList>
    </citation>
    <scope>NUCLEOTIDE SEQUENCE [LARGE SCALE GENOMIC DNA]</scope>
    <source>
        <strain evidence="3">DSM 1231</strain>
    </source>
</reference>
<protein>
    <recommendedName>
        <fullName evidence="1">EthD domain-containing protein</fullName>
    </recommendedName>
</protein>
<dbReference type="RefSeq" id="WP_109920280.1">
    <property type="nucleotide sequence ID" value="NZ_QGLF01000002.1"/>
</dbReference>
<dbReference type="NCBIfam" id="TIGR02118">
    <property type="entry name" value="EthD family reductase"/>
    <property type="match status" value="1"/>
</dbReference>
<dbReference type="EMBL" id="QGLF01000002">
    <property type="protein sequence ID" value="PWR21635.1"/>
    <property type="molecule type" value="Genomic_DNA"/>
</dbReference>
<accession>A0A317E949</accession>
<dbReference type="GO" id="GO:0016491">
    <property type="term" value="F:oxidoreductase activity"/>
    <property type="evidence" value="ECO:0007669"/>
    <property type="project" value="InterPro"/>
</dbReference>
<sequence>MAKLITLYKRPAGMAVEEFQARFLEEEVAAARRLPGLLRHVQSHGLVQGYRKGELLFDGMSECYFADAGAARAARGAVDASGFADPLRTVHMPVEVHVAKDGRAVPGAVKNIEFVNRRPGMALGAFRHYWRSVHGPLGATIPSILRYEQNHLDLGDYELGVPPYDGLAITWFESTAAMRAGAETPEYEVTREDEANFLPDGHLPIIITREVHDSAA</sequence>
<dbReference type="SUPFAM" id="SSF54909">
    <property type="entry name" value="Dimeric alpha+beta barrel"/>
    <property type="match status" value="2"/>
</dbReference>
<organism evidence="2 3">
    <name type="scientific">Zavarzinia compransoris</name>
    <dbReference type="NCBI Taxonomy" id="1264899"/>
    <lineage>
        <taxon>Bacteria</taxon>
        <taxon>Pseudomonadati</taxon>
        <taxon>Pseudomonadota</taxon>
        <taxon>Alphaproteobacteria</taxon>
        <taxon>Rhodospirillales</taxon>
        <taxon>Zavarziniaceae</taxon>
        <taxon>Zavarzinia</taxon>
    </lineage>
</organism>
<dbReference type="InterPro" id="IPR009799">
    <property type="entry name" value="EthD_dom"/>
</dbReference>